<evidence type="ECO:0000313" key="1">
    <source>
        <dbReference type="EMBL" id="KAF2846195.1"/>
    </source>
</evidence>
<organism evidence="1 2">
    <name type="scientific">Plenodomus tracheiphilus IPT5</name>
    <dbReference type="NCBI Taxonomy" id="1408161"/>
    <lineage>
        <taxon>Eukaryota</taxon>
        <taxon>Fungi</taxon>
        <taxon>Dikarya</taxon>
        <taxon>Ascomycota</taxon>
        <taxon>Pezizomycotina</taxon>
        <taxon>Dothideomycetes</taxon>
        <taxon>Pleosporomycetidae</taxon>
        <taxon>Pleosporales</taxon>
        <taxon>Pleosporineae</taxon>
        <taxon>Leptosphaeriaceae</taxon>
        <taxon>Plenodomus</taxon>
    </lineage>
</organism>
<dbReference type="Proteomes" id="UP000799423">
    <property type="component" value="Unassembled WGS sequence"/>
</dbReference>
<dbReference type="EMBL" id="MU006337">
    <property type="protein sequence ID" value="KAF2846195.1"/>
    <property type="molecule type" value="Genomic_DNA"/>
</dbReference>
<proteinExistence type="predicted"/>
<evidence type="ECO:0000313" key="2">
    <source>
        <dbReference type="Proteomes" id="UP000799423"/>
    </source>
</evidence>
<sequence length="189" mass="20843">MSQEMLLDCISKHLPKLEVLAGGYKATGFSGSTTGAMTAPSVLINLPIERFEKLADEHLQADCLTAQDLHLKTSPVILKHAPLTVEQDVVAASVMHIIATVLPVLEALYPEGWHYRNEVTTKVKGGGKNDKDTSVRFDTIFRKITQNAEPGDIIAVIEFKRIGLIRYQDFKNTIVPATATREAIDNMKD</sequence>
<gene>
    <name evidence="1" type="ORF">T440DRAFT_376356</name>
</gene>
<dbReference type="OrthoDB" id="2896980at2759"/>
<keyword evidence="2" id="KW-1185">Reference proteome</keyword>
<protein>
    <submittedName>
        <fullName evidence="1">Uncharacterized protein</fullName>
    </submittedName>
</protein>
<dbReference type="AlphaFoldDB" id="A0A6A7AVM1"/>
<feature type="non-terminal residue" evidence="1">
    <location>
        <position position="189"/>
    </location>
</feature>
<accession>A0A6A7AVM1</accession>
<name>A0A6A7AVM1_9PLEO</name>
<reference evidence="1" key="1">
    <citation type="submission" date="2020-01" db="EMBL/GenBank/DDBJ databases">
        <authorList>
            <consortium name="DOE Joint Genome Institute"/>
            <person name="Haridas S."/>
            <person name="Albert R."/>
            <person name="Binder M."/>
            <person name="Bloem J."/>
            <person name="Labutti K."/>
            <person name="Salamov A."/>
            <person name="Andreopoulos B."/>
            <person name="Baker S.E."/>
            <person name="Barry K."/>
            <person name="Bills G."/>
            <person name="Bluhm B.H."/>
            <person name="Cannon C."/>
            <person name="Castanera R."/>
            <person name="Culley D.E."/>
            <person name="Daum C."/>
            <person name="Ezra D."/>
            <person name="Gonzalez J.B."/>
            <person name="Henrissat B."/>
            <person name="Kuo A."/>
            <person name="Liang C."/>
            <person name="Lipzen A."/>
            <person name="Lutzoni F."/>
            <person name="Magnuson J."/>
            <person name="Mondo S."/>
            <person name="Nolan M."/>
            <person name="Ohm R."/>
            <person name="Pangilinan J."/>
            <person name="Park H.-J."/>
            <person name="Ramirez L."/>
            <person name="Alfaro M."/>
            <person name="Sun H."/>
            <person name="Tritt A."/>
            <person name="Yoshinaga Y."/>
            <person name="Zwiers L.-H."/>
            <person name="Turgeon B.G."/>
            <person name="Goodwin S.B."/>
            <person name="Spatafora J.W."/>
            <person name="Crous P.W."/>
            <person name="Grigoriev I.V."/>
        </authorList>
    </citation>
    <scope>NUCLEOTIDE SEQUENCE</scope>
    <source>
        <strain evidence="1">IPT5</strain>
    </source>
</reference>